<sequence>MGQLQDKVAIVTGSSSGIGEAIARRFAAEGAAVVVNSVSSSREGKRLAADLPNAVYVQADVAGESDACRLVAAAVERWGRLDIVVNNAAIGPQLPHADLAGLSDELWQQVLQVNLMGPWYLLRAAEPHLRRHGDGAVVNVTSVAGLRPTENTTTIPYHISKSALNHLTVLLANVFGPEVRVNAVAPGGIETPMWPQPADKLRASVSARTILGRPGQPSEIAEACLLLARPGYITGQILAVDGGMSVKVHR</sequence>
<dbReference type="Proteomes" id="UP000192441">
    <property type="component" value="Unassembled WGS sequence"/>
</dbReference>
<dbReference type="SUPFAM" id="SSF51735">
    <property type="entry name" value="NAD(P)-binding Rossmann-fold domains"/>
    <property type="match status" value="1"/>
</dbReference>
<keyword evidence="3" id="KW-0614">Plasmid</keyword>
<dbReference type="FunFam" id="3.40.50.720:FF:000084">
    <property type="entry name" value="Short-chain dehydrogenase reductase"/>
    <property type="match status" value="1"/>
</dbReference>
<keyword evidence="6" id="KW-1185">Reference proteome</keyword>
<evidence type="ECO:0000313" key="6">
    <source>
        <dbReference type="Proteomes" id="UP000467379"/>
    </source>
</evidence>
<name>A0A7I7WG62_9MYCO</name>
<evidence type="ECO:0000313" key="4">
    <source>
        <dbReference type="EMBL" id="ORA40187.1"/>
    </source>
</evidence>
<geneLocation type="plasmid" evidence="3 6">
    <name>pJCM12687</name>
</geneLocation>
<dbReference type="NCBIfam" id="NF005559">
    <property type="entry name" value="PRK07231.1"/>
    <property type="match status" value="1"/>
</dbReference>
<dbReference type="AlphaFoldDB" id="A0A7I7WG62"/>
<dbReference type="InterPro" id="IPR002347">
    <property type="entry name" value="SDR_fam"/>
</dbReference>
<comment type="similarity">
    <text evidence="1">Belongs to the short-chain dehydrogenases/reductases (SDR) family.</text>
</comment>
<dbReference type="PANTHER" id="PTHR43639">
    <property type="entry name" value="OXIDOREDUCTASE, SHORT-CHAIN DEHYDROGENASE/REDUCTASE FAMILY (AFU_ORTHOLOGUE AFUA_5G02870)"/>
    <property type="match status" value="1"/>
</dbReference>
<dbReference type="EMBL" id="AP022607">
    <property type="protein sequence ID" value="BBZ15473.1"/>
    <property type="molecule type" value="Genomic_DNA"/>
</dbReference>
<dbReference type="InterPro" id="IPR036291">
    <property type="entry name" value="NAD(P)-bd_dom_sf"/>
</dbReference>
<dbReference type="EMBL" id="MVHM01000002">
    <property type="protein sequence ID" value="ORA40187.1"/>
    <property type="molecule type" value="Genomic_DNA"/>
</dbReference>
<dbReference type="PANTHER" id="PTHR43639:SF1">
    <property type="entry name" value="SHORT-CHAIN DEHYDROGENASE_REDUCTASE FAMILY PROTEIN"/>
    <property type="match status" value="1"/>
</dbReference>
<dbReference type="CDD" id="cd05233">
    <property type="entry name" value="SDR_c"/>
    <property type="match status" value="1"/>
</dbReference>
<evidence type="ECO:0000313" key="3">
    <source>
        <dbReference type="EMBL" id="BBZ15473.1"/>
    </source>
</evidence>
<dbReference type="Gene3D" id="3.40.50.720">
    <property type="entry name" value="NAD(P)-binding Rossmann-like Domain"/>
    <property type="match status" value="1"/>
</dbReference>
<organism evidence="4 5">
    <name type="scientific">Mycobacterium branderi</name>
    <dbReference type="NCBI Taxonomy" id="43348"/>
    <lineage>
        <taxon>Bacteria</taxon>
        <taxon>Bacillati</taxon>
        <taxon>Actinomycetota</taxon>
        <taxon>Actinomycetes</taxon>
        <taxon>Mycobacteriales</taxon>
        <taxon>Mycobacteriaceae</taxon>
        <taxon>Mycobacterium</taxon>
    </lineage>
</organism>
<protein>
    <submittedName>
        <fullName evidence="3">Beta-ketoacyl-ACP reductase</fullName>
    </submittedName>
</protein>
<reference evidence="3" key="3">
    <citation type="submission" date="2020-02" db="EMBL/GenBank/DDBJ databases">
        <authorList>
            <person name="Matsumoto Y."/>
            <person name="Motooka D."/>
            <person name="Nakamura S."/>
        </authorList>
    </citation>
    <scope>NUCLEOTIDE SEQUENCE</scope>
    <source>
        <strain evidence="3">JCM 12687</strain>
        <plasmid evidence="3">pJCM12687</plasmid>
    </source>
</reference>
<evidence type="ECO:0000256" key="2">
    <source>
        <dbReference type="ARBA" id="ARBA00023002"/>
    </source>
</evidence>
<evidence type="ECO:0000313" key="5">
    <source>
        <dbReference type="Proteomes" id="UP000192441"/>
    </source>
</evidence>
<reference evidence="4 5" key="1">
    <citation type="submission" date="2016-12" db="EMBL/GenBank/DDBJ databases">
        <title>The new phylogeny of genus Mycobacterium.</title>
        <authorList>
            <person name="Tortoli E."/>
            <person name="Trovato A."/>
            <person name="Cirillo D.M."/>
        </authorList>
    </citation>
    <scope>NUCLEOTIDE SEQUENCE [LARGE SCALE GENOMIC DNA]</scope>
    <source>
        <strain evidence="4 5">DSM 44624</strain>
    </source>
</reference>
<dbReference type="GO" id="GO:0016491">
    <property type="term" value="F:oxidoreductase activity"/>
    <property type="evidence" value="ECO:0007669"/>
    <property type="project" value="UniProtKB-KW"/>
</dbReference>
<dbReference type="Proteomes" id="UP000467379">
    <property type="component" value="Plasmid pJCM12687"/>
</dbReference>
<gene>
    <name evidence="4" type="ORF">BST20_06345</name>
    <name evidence="3" type="ORF">MBRA_56680</name>
</gene>
<reference evidence="3 6" key="2">
    <citation type="journal article" date="2019" name="Emerg. Microbes Infect.">
        <title>Comprehensive subspecies identification of 175 nontuberculous mycobacteria species based on 7547 genomic profiles.</title>
        <authorList>
            <person name="Matsumoto Y."/>
            <person name="Kinjo T."/>
            <person name="Motooka D."/>
            <person name="Nabeya D."/>
            <person name="Jung N."/>
            <person name="Uechi K."/>
            <person name="Horii T."/>
            <person name="Iida T."/>
            <person name="Fujita J."/>
            <person name="Nakamura S."/>
        </authorList>
    </citation>
    <scope>NUCLEOTIDE SEQUENCE [LARGE SCALE GENOMIC DNA]</scope>
    <source>
        <strain evidence="3 6">JCM 12687</strain>
        <plasmid evidence="3">pJCM12687</plasmid>
    </source>
</reference>
<proteinExistence type="inferred from homology"/>
<evidence type="ECO:0000256" key="1">
    <source>
        <dbReference type="ARBA" id="ARBA00006484"/>
    </source>
</evidence>
<dbReference type="PRINTS" id="PR00080">
    <property type="entry name" value="SDRFAMILY"/>
</dbReference>
<dbReference type="OrthoDB" id="4350228at2"/>
<accession>A0A7I7WG62</accession>
<dbReference type="RefSeq" id="WP_083130569.1">
    <property type="nucleotide sequence ID" value="NZ_AP022607.1"/>
</dbReference>
<keyword evidence="2" id="KW-0560">Oxidoreductase</keyword>
<dbReference type="PRINTS" id="PR00081">
    <property type="entry name" value="GDHRDH"/>
</dbReference>
<dbReference type="Pfam" id="PF13561">
    <property type="entry name" value="adh_short_C2"/>
    <property type="match status" value="1"/>
</dbReference>